<dbReference type="EMBL" id="KV441408">
    <property type="protein sequence ID" value="OAF55527.1"/>
    <property type="molecule type" value="Genomic_DNA"/>
</dbReference>
<evidence type="ECO:0000313" key="2">
    <source>
        <dbReference type="EMBL" id="OAF55527.1"/>
    </source>
</evidence>
<reference evidence="2" key="1">
    <citation type="submission" date="2016-03" db="EMBL/GenBank/DDBJ databases">
        <title>Updated assembly of Pseudogymnoascus destructans, the fungus causing white-nose syndrome of bats.</title>
        <authorList>
            <person name="Palmer J.M."/>
            <person name="Drees K.P."/>
            <person name="Foster J.T."/>
            <person name="Lindner D.L."/>
        </authorList>
    </citation>
    <scope>NUCLEOTIDE SEQUENCE [LARGE SCALE GENOMIC DNA]</scope>
    <source>
        <strain evidence="2">20631-21</strain>
    </source>
</reference>
<evidence type="ECO:0000256" key="1">
    <source>
        <dbReference type="SAM" id="MobiDB-lite"/>
    </source>
</evidence>
<proteinExistence type="predicted"/>
<dbReference type="OrthoDB" id="3485281at2759"/>
<accession>A0A177A0A1</accession>
<dbReference type="GeneID" id="36290641"/>
<dbReference type="VEuPathDB" id="FungiDB:GMDG_03696"/>
<dbReference type="Proteomes" id="UP000077154">
    <property type="component" value="Unassembled WGS sequence"/>
</dbReference>
<gene>
    <name evidence="2" type="ORF">VC83_07596</name>
</gene>
<feature type="compositionally biased region" description="Basic residues" evidence="1">
    <location>
        <begin position="271"/>
        <end position="283"/>
    </location>
</feature>
<feature type="region of interest" description="Disordered" evidence="1">
    <location>
        <begin position="270"/>
        <end position="336"/>
    </location>
</feature>
<name>A0A177A0A1_9PEZI</name>
<sequence length="714" mass="80034">MCLCSALQQQQPLEEVCREDFDGITQWVESLASQLPFTLNKRKLNPKPPEGEQRIAKIFEFDPTEYHTRTLLKLNIKKWAAQPSSFTQLQKQLVYSRKNPAYEIIFESLQLQQSDAHSCILRRFQSVALYRQRERQARNDDAKTIASALFPLIHPPEDGDDPPEDGNNMQDLSNTIETLIQAGPRYDSIGKRLCLGSLFLLGDAIPNNIWEKWLPSTGSRFDRAMDYLIEKGIVTIGSKYNELGEKILAYYDSRLPVMPEIVWMNDNVQGKHTKPRRQRHSQKKATAPAPNPQYIQVDRNTTNSTKTSQKRGSSNPQLGRKRLKATTACSATNDERAEVNEQGHNGTLMQALLTVVEHEVDQIPAESSSTLGPTSLTTWESHMPFDGSAPRSEVGNLASFQSNGVSRETQMSGSDSRAGNSCVGYVTSYDSAVNRLLQSSNPLSQWSLLSQSQKASKTWVEPSGQKESSQVYRQPENNNLNGWNQGHVLSPPDQIDDLINNMDNQDNTLNGWNQGHVLSPPDQIDDLINNMDNQGNTLNGWNQGYVLSPPDQIDDLINNMDNQDNTLNGWNQGHVLSPPDQIDDLINNMDNQDNILNGWNQGHVLSPPDQIDDLINNMDNQGNTLNGWNQGYVLSPPDQIDDLISNMDNQDNTLTGWNQGHVLSLPPDQIDDLINSGHNIPPPGQIDDWINGMNNPQDSTRNATINQWSQPITC</sequence>
<protein>
    <submittedName>
        <fullName evidence="2">Uncharacterized protein</fullName>
    </submittedName>
</protein>
<dbReference type="RefSeq" id="XP_024320827.1">
    <property type="nucleotide sequence ID" value="XM_024471163.1"/>
</dbReference>
<organism evidence="2">
    <name type="scientific">Pseudogymnoascus destructans</name>
    <dbReference type="NCBI Taxonomy" id="655981"/>
    <lineage>
        <taxon>Eukaryota</taxon>
        <taxon>Fungi</taxon>
        <taxon>Dikarya</taxon>
        <taxon>Ascomycota</taxon>
        <taxon>Pezizomycotina</taxon>
        <taxon>Leotiomycetes</taxon>
        <taxon>Thelebolales</taxon>
        <taxon>Thelebolaceae</taxon>
        <taxon>Pseudogymnoascus</taxon>
    </lineage>
</organism>
<feature type="compositionally biased region" description="Polar residues" evidence="1">
    <location>
        <begin position="298"/>
        <end position="317"/>
    </location>
</feature>
<dbReference type="AlphaFoldDB" id="A0A177A0A1"/>